<feature type="compositionally biased region" description="Polar residues" evidence="1">
    <location>
        <begin position="59"/>
        <end position="72"/>
    </location>
</feature>
<proteinExistence type="predicted"/>
<accession>A0AAN9B617</accession>
<dbReference type="Proteomes" id="UP001374579">
    <property type="component" value="Unassembled WGS sequence"/>
</dbReference>
<feature type="region of interest" description="Disordered" evidence="1">
    <location>
        <begin position="1"/>
        <end position="20"/>
    </location>
</feature>
<feature type="compositionally biased region" description="Basic residues" evidence="1">
    <location>
        <begin position="166"/>
        <end position="175"/>
    </location>
</feature>
<organism evidence="2 3">
    <name type="scientific">Littorina saxatilis</name>
    <dbReference type="NCBI Taxonomy" id="31220"/>
    <lineage>
        <taxon>Eukaryota</taxon>
        <taxon>Metazoa</taxon>
        <taxon>Spiralia</taxon>
        <taxon>Lophotrochozoa</taxon>
        <taxon>Mollusca</taxon>
        <taxon>Gastropoda</taxon>
        <taxon>Caenogastropoda</taxon>
        <taxon>Littorinimorpha</taxon>
        <taxon>Littorinoidea</taxon>
        <taxon>Littorinidae</taxon>
        <taxon>Littorina</taxon>
    </lineage>
</organism>
<name>A0AAN9B617_9CAEN</name>
<feature type="compositionally biased region" description="Polar residues" evidence="1">
    <location>
        <begin position="1"/>
        <end position="16"/>
    </location>
</feature>
<sequence length="175" mass="19299">MTARSNIAINHPSTSIPLPPATLENSGTSQVNGPLPTIQACSIRSVTVLQIVESRESKFSNPLSAQGTATTTNKRDYSTESAVSRPPSPTAPIQGEAPNDMLMRMFNARSEQLTDSYRPNVQVNSEATAENNLKLLQELREAREAAQKRRQKGRIKESRTSIHNSHTSHRRASHR</sequence>
<feature type="region of interest" description="Disordered" evidence="1">
    <location>
        <begin position="57"/>
        <end position="100"/>
    </location>
</feature>
<evidence type="ECO:0000256" key="1">
    <source>
        <dbReference type="SAM" id="MobiDB-lite"/>
    </source>
</evidence>
<dbReference type="AlphaFoldDB" id="A0AAN9B617"/>
<feature type="region of interest" description="Disordered" evidence="1">
    <location>
        <begin position="142"/>
        <end position="175"/>
    </location>
</feature>
<protein>
    <submittedName>
        <fullName evidence="2">Uncharacterized protein</fullName>
    </submittedName>
</protein>
<evidence type="ECO:0000313" key="2">
    <source>
        <dbReference type="EMBL" id="KAK7099788.1"/>
    </source>
</evidence>
<comment type="caution">
    <text evidence="2">The sequence shown here is derived from an EMBL/GenBank/DDBJ whole genome shotgun (WGS) entry which is preliminary data.</text>
</comment>
<reference evidence="2 3" key="1">
    <citation type="submission" date="2024-02" db="EMBL/GenBank/DDBJ databases">
        <title>Chromosome-scale genome assembly of the rough periwinkle Littorina saxatilis.</title>
        <authorList>
            <person name="De Jode A."/>
            <person name="Faria R."/>
            <person name="Formenti G."/>
            <person name="Sims Y."/>
            <person name="Smith T.P."/>
            <person name="Tracey A."/>
            <person name="Wood J.M.D."/>
            <person name="Zagrodzka Z.B."/>
            <person name="Johannesson K."/>
            <person name="Butlin R.K."/>
            <person name="Leder E.H."/>
        </authorList>
    </citation>
    <scope>NUCLEOTIDE SEQUENCE [LARGE SCALE GENOMIC DNA]</scope>
    <source>
        <strain evidence="2">Snail1</strain>
        <tissue evidence="2">Muscle</tissue>
    </source>
</reference>
<gene>
    <name evidence="2" type="ORF">V1264_022842</name>
</gene>
<evidence type="ECO:0000313" key="3">
    <source>
        <dbReference type="Proteomes" id="UP001374579"/>
    </source>
</evidence>
<dbReference type="EMBL" id="JBAMIC010000011">
    <property type="protein sequence ID" value="KAK7099788.1"/>
    <property type="molecule type" value="Genomic_DNA"/>
</dbReference>
<keyword evidence="3" id="KW-1185">Reference proteome</keyword>